<keyword evidence="2" id="KW-1185">Reference proteome</keyword>
<proteinExistence type="predicted"/>
<accession>A0ABU5NUQ5</accession>
<name>A0ABU5NUQ5_9GAMM</name>
<protein>
    <submittedName>
        <fullName evidence="1">Uncharacterized protein</fullName>
    </submittedName>
</protein>
<gene>
    <name evidence="1" type="ORF">U5822_02590</name>
</gene>
<dbReference type="EMBL" id="JAYDCJ010000001">
    <property type="protein sequence ID" value="MEA1079540.1"/>
    <property type="molecule type" value="Genomic_DNA"/>
</dbReference>
<evidence type="ECO:0000313" key="1">
    <source>
        <dbReference type="EMBL" id="MEA1079540.1"/>
    </source>
</evidence>
<dbReference type="Proteomes" id="UP001305746">
    <property type="component" value="Unassembled WGS sequence"/>
</dbReference>
<organism evidence="1 2">
    <name type="scientific">Marinobacter qingdaonensis</name>
    <dbReference type="NCBI Taxonomy" id="3108486"/>
    <lineage>
        <taxon>Bacteria</taxon>
        <taxon>Pseudomonadati</taxon>
        <taxon>Pseudomonadota</taxon>
        <taxon>Gammaproteobacteria</taxon>
        <taxon>Pseudomonadales</taxon>
        <taxon>Marinobacteraceae</taxon>
        <taxon>Marinobacter</taxon>
    </lineage>
</organism>
<evidence type="ECO:0000313" key="2">
    <source>
        <dbReference type="Proteomes" id="UP001305746"/>
    </source>
</evidence>
<dbReference type="RefSeq" id="WP_322854060.1">
    <property type="nucleotide sequence ID" value="NZ_JAYDCJ010000001.1"/>
</dbReference>
<sequence>MSWPVDHNPSFDFSQLHGLDIESLSRQEMQDMLTQIQAHPIVQDSERARQAAVKQKELLVKYQDVDIPNAPTETKLQYAKDMKAVTDDTGYADFVELLKNPYLNDHFVDLQRIGKVNGHRIDSALEARVLAGDSPLAKLQLYTTRHEFPYVKKTKYVSDGVMPGTRIAIEVKGRFRDFAESQKYRLIMEQNDIGIFFIFSKRGVECTWATARKDGTKYTLEEWCERQIKAGLNCIYTFEDELGDFVKNPKFKAFYARNILPAQLKVA</sequence>
<comment type="caution">
    <text evidence="1">The sequence shown here is derived from an EMBL/GenBank/DDBJ whole genome shotgun (WGS) entry which is preliminary data.</text>
</comment>
<reference evidence="1 2" key="1">
    <citation type="submission" date="2023-12" db="EMBL/GenBank/DDBJ databases">
        <title>Marinobacter qingdaonensis sp. nov., isolated from the intertidal sediment of Qingdao, PR China.</title>
        <authorList>
            <person name="Li Y."/>
        </authorList>
    </citation>
    <scope>NUCLEOTIDE SEQUENCE [LARGE SCALE GENOMIC DNA]</scope>
    <source>
        <strain evidence="1 2">ASW11-75</strain>
    </source>
</reference>
<dbReference type="Gene3D" id="3.40.91.30">
    <property type="match status" value="1"/>
</dbReference>